<dbReference type="PROSITE" id="PS50928">
    <property type="entry name" value="ABC_TM1"/>
    <property type="match status" value="1"/>
</dbReference>
<evidence type="ECO:0000256" key="1">
    <source>
        <dbReference type="ARBA" id="ARBA00004651"/>
    </source>
</evidence>
<dbReference type="RefSeq" id="WP_186877605.1">
    <property type="nucleotide sequence ID" value="NZ_JACOPN010000001.1"/>
</dbReference>
<dbReference type="GO" id="GO:0055085">
    <property type="term" value="P:transmembrane transport"/>
    <property type="evidence" value="ECO:0007669"/>
    <property type="project" value="InterPro"/>
</dbReference>
<dbReference type="PANTHER" id="PTHR42929:SF1">
    <property type="entry name" value="INNER MEMBRANE ABC TRANSPORTER PERMEASE PROTEIN YDCU-RELATED"/>
    <property type="match status" value="1"/>
</dbReference>
<feature type="transmembrane region" description="Helical" evidence="8">
    <location>
        <begin position="69"/>
        <end position="96"/>
    </location>
</feature>
<organism evidence="10 11">
    <name type="scientific">Flintibacter faecis</name>
    <dbReference type="NCBI Taxonomy" id="2763047"/>
    <lineage>
        <taxon>Bacteria</taxon>
        <taxon>Bacillati</taxon>
        <taxon>Bacillota</taxon>
        <taxon>Clostridia</taxon>
        <taxon>Eubacteriales</taxon>
        <taxon>Flintibacter</taxon>
    </lineage>
</organism>
<dbReference type="InterPro" id="IPR035906">
    <property type="entry name" value="MetI-like_sf"/>
</dbReference>
<keyword evidence="4" id="KW-1003">Cell membrane</keyword>
<dbReference type="Gene3D" id="1.10.3720.10">
    <property type="entry name" value="MetI-like"/>
    <property type="match status" value="1"/>
</dbReference>
<dbReference type="Proteomes" id="UP000602260">
    <property type="component" value="Unassembled WGS sequence"/>
</dbReference>
<accession>A0A8J6M466</accession>
<dbReference type="SUPFAM" id="SSF161098">
    <property type="entry name" value="MetI-like"/>
    <property type="match status" value="1"/>
</dbReference>
<proteinExistence type="inferred from homology"/>
<feature type="transmembrane region" description="Helical" evidence="8">
    <location>
        <begin position="12"/>
        <end position="32"/>
    </location>
</feature>
<protein>
    <submittedName>
        <fullName evidence="10">ABC transporter permease</fullName>
    </submittedName>
</protein>
<gene>
    <name evidence="10" type="ORF">H8S55_02140</name>
</gene>
<feature type="transmembrane region" description="Helical" evidence="8">
    <location>
        <begin position="230"/>
        <end position="251"/>
    </location>
</feature>
<keyword evidence="5 8" id="KW-0812">Transmembrane</keyword>
<feature type="transmembrane region" description="Helical" evidence="8">
    <location>
        <begin position="194"/>
        <end position="218"/>
    </location>
</feature>
<feature type="domain" description="ABC transmembrane type-1" evidence="9">
    <location>
        <begin position="70"/>
        <end position="255"/>
    </location>
</feature>
<evidence type="ECO:0000256" key="4">
    <source>
        <dbReference type="ARBA" id="ARBA00022475"/>
    </source>
</evidence>
<evidence type="ECO:0000256" key="7">
    <source>
        <dbReference type="ARBA" id="ARBA00023136"/>
    </source>
</evidence>
<evidence type="ECO:0000256" key="6">
    <source>
        <dbReference type="ARBA" id="ARBA00022989"/>
    </source>
</evidence>
<keyword evidence="6 8" id="KW-1133">Transmembrane helix</keyword>
<feature type="transmembrane region" description="Helical" evidence="8">
    <location>
        <begin position="167"/>
        <end position="188"/>
    </location>
</feature>
<dbReference type="GO" id="GO:0005886">
    <property type="term" value="C:plasma membrane"/>
    <property type="evidence" value="ECO:0007669"/>
    <property type="project" value="UniProtKB-SubCell"/>
</dbReference>
<feature type="transmembrane region" description="Helical" evidence="8">
    <location>
        <begin position="108"/>
        <end position="129"/>
    </location>
</feature>
<dbReference type="InterPro" id="IPR000515">
    <property type="entry name" value="MetI-like"/>
</dbReference>
<dbReference type="EMBL" id="JACOPN010000001">
    <property type="protein sequence ID" value="MBC5716132.1"/>
    <property type="molecule type" value="Genomic_DNA"/>
</dbReference>
<evidence type="ECO:0000259" key="9">
    <source>
        <dbReference type="PROSITE" id="PS50928"/>
    </source>
</evidence>
<evidence type="ECO:0000256" key="5">
    <source>
        <dbReference type="ARBA" id="ARBA00022692"/>
    </source>
</evidence>
<name>A0A8J6M466_9FIRM</name>
<evidence type="ECO:0000256" key="8">
    <source>
        <dbReference type="RuleBase" id="RU363032"/>
    </source>
</evidence>
<evidence type="ECO:0000313" key="11">
    <source>
        <dbReference type="Proteomes" id="UP000602260"/>
    </source>
</evidence>
<reference evidence="10" key="1">
    <citation type="submission" date="2020-08" db="EMBL/GenBank/DDBJ databases">
        <title>Genome public.</title>
        <authorList>
            <person name="Liu C."/>
            <person name="Sun Q."/>
        </authorList>
    </citation>
    <scope>NUCLEOTIDE SEQUENCE</scope>
    <source>
        <strain evidence="10">BX5</strain>
    </source>
</reference>
<evidence type="ECO:0000256" key="2">
    <source>
        <dbReference type="ARBA" id="ARBA00007069"/>
    </source>
</evidence>
<dbReference type="Pfam" id="PF00528">
    <property type="entry name" value="BPD_transp_1"/>
    <property type="match status" value="1"/>
</dbReference>
<comment type="subcellular location">
    <subcellularLocation>
        <location evidence="1 8">Cell membrane</location>
        <topology evidence="1 8">Multi-pass membrane protein</topology>
    </subcellularLocation>
</comment>
<comment type="caution">
    <text evidence="10">The sequence shown here is derived from an EMBL/GenBank/DDBJ whole genome shotgun (WGS) entry which is preliminary data.</text>
</comment>
<dbReference type="CDD" id="cd06261">
    <property type="entry name" value="TM_PBP2"/>
    <property type="match status" value="1"/>
</dbReference>
<dbReference type="AlphaFoldDB" id="A0A8J6M466"/>
<dbReference type="PANTHER" id="PTHR42929">
    <property type="entry name" value="INNER MEMBRANE ABC TRANSPORTER PERMEASE PROTEIN YDCU-RELATED-RELATED"/>
    <property type="match status" value="1"/>
</dbReference>
<comment type="similarity">
    <text evidence="2">Belongs to the binding-protein-dependent transport system permease family. CysTW subfamily.</text>
</comment>
<evidence type="ECO:0000313" key="10">
    <source>
        <dbReference type="EMBL" id="MBC5716132.1"/>
    </source>
</evidence>
<keyword evidence="7 8" id="KW-0472">Membrane</keyword>
<keyword evidence="3 8" id="KW-0813">Transport</keyword>
<keyword evidence="11" id="KW-1185">Reference proteome</keyword>
<sequence length="284" mass="31796">MEREKDTWSYINIWYLIIPLAYLCLFFVFPLLKMMSMSFFEFQGVGKELGAFTWGNYTRFLLDPYYWKVLGLTVGLSFCSAIICAVMGYPVAYYLCRTEAKVKHILTALALLPLWVPITVRLFGMMAILETGTLFAVEMGLVYCGLPYMIMILTGPIGNISRSVEEASYVCGAGFWTTFFKITFPLTLKGLASGFMLVFALNTAAFVVPVILGNGKIVTMTTLIQQQATYIYDWGFASAISVIFLIVSMAITNSGAILDRWSAKRAERSAKLLREAVRGEEADK</sequence>
<evidence type="ECO:0000256" key="3">
    <source>
        <dbReference type="ARBA" id="ARBA00022448"/>
    </source>
</evidence>
<feature type="transmembrane region" description="Helical" evidence="8">
    <location>
        <begin position="135"/>
        <end position="155"/>
    </location>
</feature>